<dbReference type="Proteomes" id="UP000829708">
    <property type="component" value="Chromosome"/>
</dbReference>
<organism evidence="1 2">
    <name type="scientific">Sphaerochaeta associata</name>
    <dbReference type="NCBI Taxonomy" id="1129264"/>
    <lineage>
        <taxon>Bacteria</taxon>
        <taxon>Pseudomonadati</taxon>
        <taxon>Spirochaetota</taxon>
        <taxon>Spirochaetia</taxon>
        <taxon>Spirochaetales</taxon>
        <taxon>Sphaerochaetaceae</taxon>
        <taxon>Sphaerochaeta</taxon>
    </lineage>
</organism>
<dbReference type="SUPFAM" id="SSF102198">
    <property type="entry name" value="Putative cyclase"/>
    <property type="match status" value="1"/>
</dbReference>
<sequence length="223" mass="25056">MKPYKVIDLSKILDPATETRRCKIRRFNTGGPIPDFHTDMDLTTHLGTHVETPYHHNDNWKDVVQLPIEHFLGRCVYLNFTHLAPNSYITADDLEKVCRGRVGKNDVVILDSPHKLPPFTPKTNTAEDKRLFISRETAQWLADIGVKCVGFGDGVSIENSNKDVCAFHDVLMEQDVTFLEVLKNLDQLSEEVFFIAFLPLPIKGIDSSPVRVVAIEGLPGFGA</sequence>
<dbReference type="Pfam" id="PF04199">
    <property type="entry name" value="Cyclase"/>
    <property type="match status" value="1"/>
</dbReference>
<reference evidence="2" key="1">
    <citation type="journal article" date="2024" name="J Bioinform Genom">
        <title>Complete genome sequence of the type strain bacterium Sphaerochaeta associata GLS2t (VKM B-2742)t.</title>
        <authorList>
            <person name="Troshina O.Y."/>
            <person name="Tepeeva A.N."/>
            <person name="Arzamasceva V.O."/>
            <person name="Whitman W.B."/>
            <person name="Varghese N."/>
            <person name="Shapiro N."/>
            <person name="Woyke T."/>
            <person name="Kripides N.C."/>
            <person name="Vasilenko O.V."/>
        </authorList>
    </citation>
    <scope>NUCLEOTIDE SEQUENCE [LARGE SCALE GENOMIC DNA]</scope>
    <source>
        <strain evidence="2">GLS2T</strain>
    </source>
</reference>
<dbReference type="RefSeq" id="WP_244773181.1">
    <property type="nucleotide sequence ID" value="NZ_CP094929.1"/>
</dbReference>
<evidence type="ECO:0000313" key="2">
    <source>
        <dbReference type="Proteomes" id="UP000829708"/>
    </source>
</evidence>
<name>A0ABY4DID9_9SPIR</name>
<evidence type="ECO:0000313" key="1">
    <source>
        <dbReference type="EMBL" id="UOM51636.1"/>
    </source>
</evidence>
<protein>
    <submittedName>
        <fullName evidence="1">Cyclase family protein</fullName>
    </submittedName>
</protein>
<dbReference type="PANTHER" id="PTHR31118:SF32">
    <property type="entry name" value="KYNURENINE FORMAMIDASE"/>
    <property type="match status" value="1"/>
</dbReference>
<dbReference type="InterPro" id="IPR037175">
    <property type="entry name" value="KFase_sf"/>
</dbReference>
<dbReference type="EMBL" id="CP094929">
    <property type="protein sequence ID" value="UOM51636.1"/>
    <property type="molecule type" value="Genomic_DNA"/>
</dbReference>
<keyword evidence="2" id="KW-1185">Reference proteome</keyword>
<dbReference type="InterPro" id="IPR007325">
    <property type="entry name" value="KFase/CYL"/>
</dbReference>
<dbReference type="PANTHER" id="PTHR31118">
    <property type="entry name" value="CYCLASE-LIKE PROTEIN 2"/>
    <property type="match status" value="1"/>
</dbReference>
<gene>
    <name evidence="1" type="ORF">MUG09_02455</name>
</gene>
<accession>A0ABY4DID9</accession>
<proteinExistence type="predicted"/>
<dbReference type="Gene3D" id="3.50.30.50">
    <property type="entry name" value="Putative cyclase"/>
    <property type="match status" value="1"/>
</dbReference>